<dbReference type="Gene3D" id="1.10.533.10">
    <property type="entry name" value="Death Domain, Fas"/>
    <property type="match status" value="2"/>
</dbReference>
<evidence type="ECO:0000313" key="3">
    <source>
        <dbReference type="EMBL" id="PFX27858.1"/>
    </source>
</evidence>
<dbReference type="PROSITE" id="PS50168">
    <property type="entry name" value="DED"/>
    <property type="match status" value="2"/>
</dbReference>
<proteinExistence type="predicted"/>
<evidence type="ECO:0000259" key="2">
    <source>
        <dbReference type="PROSITE" id="PS50168"/>
    </source>
</evidence>
<dbReference type="Pfam" id="PF01335">
    <property type="entry name" value="DED"/>
    <property type="match status" value="1"/>
</dbReference>
<dbReference type="SUPFAM" id="SSF47986">
    <property type="entry name" value="DEATH domain"/>
    <property type="match status" value="1"/>
</dbReference>
<dbReference type="Proteomes" id="UP000225706">
    <property type="component" value="Unassembled WGS sequence"/>
</dbReference>
<dbReference type="AlphaFoldDB" id="A0A2B4SGY0"/>
<gene>
    <name evidence="3" type="ORF">AWC38_SpisGene7415</name>
</gene>
<accession>A0A2B4SGY0</accession>
<dbReference type="InterPro" id="IPR011029">
    <property type="entry name" value="DEATH-like_dom_sf"/>
</dbReference>
<keyword evidence="4" id="KW-1185">Reference proteome</keyword>
<reference evidence="4" key="1">
    <citation type="journal article" date="2017" name="bioRxiv">
        <title>Comparative analysis of the genomes of Stylophora pistillata and Acropora digitifera provides evidence for extensive differences between species of corals.</title>
        <authorList>
            <person name="Voolstra C.R."/>
            <person name="Li Y."/>
            <person name="Liew Y.J."/>
            <person name="Baumgarten S."/>
            <person name="Zoccola D."/>
            <person name="Flot J.-F."/>
            <person name="Tambutte S."/>
            <person name="Allemand D."/>
            <person name="Aranda M."/>
        </authorList>
    </citation>
    <scope>NUCLEOTIDE SEQUENCE [LARGE SCALE GENOMIC DNA]</scope>
</reference>
<dbReference type="InterPro" id="IPR001875">
    <property type="entry name" value="DED_dom"/>
</dbReference>
<dbReference type="GO" id="GO:0006915">
    <property type="term" value="P:apoptotic process"/>
    <property type="evidence" value="ECO:0007669"/>
    <property type="project" value="UniProtKB-KW"/>
</dbReference>
<feature type="domain" description="DED" evidence="2">
    <location>
        <begin position="28"/>
        <end position="104"/>
    </location>
</feature>
<evidence type="ECO:0000256" key="1">
    <source>
        <dbReference type="ARBA" id="ARBA00022703"/>
    </source>
</evidence>
<dbReference type="PANTHER" id="PTHR48169">
    <property type="entry name" value="DED DOMAIN-CONTAINING PROTEIN"/>
    <property type="match status" value="1"/>
</dbReference>
<dbReference type="PANTHER" id="PTHR48169:SF7">
    <property type="entry name" value="CASPASE 10"/>
    <property type="match status" value="1"/>
</dbReference>
<evidence type="ECO:0000313" key="4">
    <source>
        <dbReference type="Proteomes" id="UP000225706"/>
    </source>
</evidence>
<keyword evidence="1" id="KW-0053">Apoptosis</keyword>
<dbReference type="EMBL" id="LSMT01000094">
    <property type="protein sequence ID" value="PFX27858.1"/>
    <property type="molecule type" value="Genomic_DNA"/>
</dbReference>
<dbReference type="SMART" id="SM00031">
    <property type="entry name" value="DED"/>
    <property type="match status" value="2"/>
</dbReference>
<sequence>MLSQSSDGGNHLSVISKFSMMKYQYPPVFKDFVIHVVRSLGSSDRAALRFNCRGLIPGSMFDGDMFEIIASLVQVNELSFMNMSLLNNFLSRIGHSELLRELVKVEMRISVGVILGEYLKFRSVNGFRRGTSTRPDNSNNIVKFLFSKKQGIAEVRGWLRQLSCHNIRNFELDLNKVIRSLQLSWPVITMALVIIGELYASSFRSQNSEDVYVTEEDYFVYSFSHSETCGLLSEWILQNGGLVRCSEQDPIRTENENAGLAALCIFWQDNQCNCVHAQCCWEEFLPPLNIVFLKGTCYPAVLVQIARDLDEKQQKQLFFLCKVPRRVLDVWALLTSLEDSAKISWINVSFLKKCLHTIGREDLVVALAEFEMKRELSILLNFYVKEKNGLHPFYPSSATVAAFHLVRLMERFPGREDLTGMMRSSDKKAEDLWLQFLSATPRTSRMTWGKFSMLVAIAGEIIAKTSLDHYARSSDEAIMEMCITLADKLSTILVELGCWVIEFNLIQYDF</sequence>
<dbReference type="GO" id="GO:0042981">
    <property type="term" value="P:regulation of apoptotic process"/>
    <property type="evidence" value="ECO:0007669"/>
    <property type="project" value="InterPro"/>
</dbReference>
<organism evidence="3 4">
    <name type="scientific">Stylophora pistillata</name>
    <name type="common">Smooth cauliflower coral</name>
    <dbReference type="NCBI Taxonomy" id="50429"/>
    <lineage>
        <taxon>Eukaryota</taxon>
        <taxon>Metazoa</taxon>
        <taxon>Cnidaria</taxon>
        <taxon>Anthozoa</taxon>
        <taxon>Hexacorallia</taxon>
        <taxon>Scleractinia</taxon>
        <taxon>Astrocoeniina</taxon>
        <taxon>Pocilloporidae</taxon>
        <taxon>Stylophora</taxon>
    </lineage>
</organism>
<comment type="caution">
    <text evidence="3">The sequence shown here is derived from an EMBL/GenBank/DDBJ whole genome shotgun (WGS) entry which is preliminary data.</text>
</comment>
<feature type="domain" description="DED" evidence="2">
    <location>
        <begin position="297"/>
        <end position="369"/>
    </location>
</feature>
<name>A0A2B4SGY0_STYPI</name>
<protein>
    <recommendedName>
        <fullName evidence="2">DED domain-containing protein</fullName>
    </recommendedName>
</protein>